<dbReference type="AlphaFoldDB" id="A0A7M7NZL2"/>
<proteinExistence type="predicted"/>
<dbReference type="Proteomes" id="UP000007110">
    <property type="component" value="Unassembled WGS sequence"/>
</dbReference>
<sequence length="123" mass="13525">MLGFLRSESVSKVQRLQVHWSSVAKPKEIEALLSPTATTFTIKNCNPGTNHFITITGLDKNDHKVCRSKQLIVQTSSQISTPQLYVSSTSFKGISLKWEKPQAFGGAKISGYQLKVNGQQTAT</sequence>
<organism evidence="1 2">
    <name type="scientific">Strongylocentrotus purpuratus</name>
    <name type="common">Purple sea urchin</name>
    <dbReference type="NCBI Taxonomy" id="7668"/>
    <lineage>
        <taxon>Eukaryota</taxon>
        <taxon>Metazoa</taxon>
        <taxon>Echinodermata</taxon>
        <taxon>Eleutherozoa</taxon>
        <taxon>Echinozoa</taxon>
        <taxon>Echinoidea</taxon>
        <taxon>Euechinoidea</taxon>
        <taxon>Echinacea</taxon>
        <taxon>Camarodonta</taxon>
        <taxon>Echinidea</taxon>
        <taxon>Strongylocentrotidae</taxon>
        <taxon>Strongylocentrotus</taxon>
    </lineage>
</organism>
<keyword evidence="2" id="KW-1185">Reference proteome</keyword>
<dbReference type="InterPro" id="IPR036116">
    <property type="entry name" value="FN3_sf"/>
</dbReference>
<dbReference type="KEGG" id="spu:115924962"/>
<name>A0A7M7NZL2_STRPU</name>
<dbReference type="GeneID" id="115924962"/>
<evidence type="ECO:0008006" key="3">
    <source>
        <dbReference type="Google" id="ProtNLM"/>
    </source>
</evidence>
<dbReference type="EnsemblMetazoa" id="XM_030988009">
    <property type="protein sequence ID" value="XP_030843869"/>
    <property type="gene ID" value="LOC115924962"/>
</dbReference>
<evidence type="ECO:0000313" key="1">
    <source>
        <dbReference type="EnsemblMetazoa" id="XP_030843869"/>
    </source>
</evidence>
<reference evidence="1" key="2">
    <citation type="submission" date="2021-01" db="UniProtKB">
        <authorList>
            <consortium name="EnsemblMetazoa"/>
        </authorList>
    </citation>
    <scope>IDENTIFICATION</scope>
</reference>
<dbReference type="OMA" id="MENCYAG"/>
<dbReference type="RefSeq" id="XP_030843869.1">
    <property type="nucleotide sequence ID" value="XM_030988009.1"/>
</dbReference>
<dbReference type="OrthoDB" id="10036029at2759"/>
<protein>
    <recommendedName>
        <fullName evidence="3">Fibronectin type-III domain-containing protein</fullName>
    </recommendedName>
</protein>
<dbReference type="InParanoid" id="A0A7M7NZL2"/>
<evidence type="ECO:0000313" key="2">
    <source>
        <dbReference type="Proteomes" id="UP000007110"/>
    </source>
</evidence>
<reference evidence="2" key="1">
    <citation type="submission" date="2015-02" db="EMBL/GenBank/DDBJ databases">
        <title>Genome sequencing for Strongylocentrotus purpuratus.</title>
        <authorList>
            <person name="Murali S."/>
            <person name="Liu Y."/>
            <person name="Vee V."/>
            <person name="English A."/>
            <person name="Wang M."/>
            <person name="Skinner E."/>
            <person name="Han Y."/>
            <person name="Muzny D.M."/>
            <person name="Worley K.C."/>
            <person name="Gibbs R.A."/>
        </authorList>
    </citation>
    <scope>NUCLEOTIDE SEQUENCE</scope>
</reference>
<accession>A0A7M7NZL2</accession>
<dbReference type="SUPFAM" id="SSF49265">
    <property type="entry name" value="Fibronectin type III"/>
    <property type="match status" value="1"/>
</dbReference>